<evidence type="ECO:0000313" key="1">
    <source>
        <dbReference type="EMBL" id="OSS49515.1"/>
    </source>
</evidence>
<accession>A0A1Y2M043</accession>
<protein>
    <submittedName>
        <fullName evidence="1">Uncharacterized protein</fullName>
    </submittedName>
</protein>
<gene>
    <name evidence="1" type="ORF">B5807_06200</name>
</gene>
<keyword evidence="2" id="KW-1185">Reference proteome</keyword>
<reference evidence="1 2" key="1">
    <citation type="journal article" date="2017" name="Genome Announc.">
        <title>Genome sequence of the saprophytic ascomycete Epicoccum nigrum ICMP 19927 strain isolated from New Zealand.</title>
        <authorList>
            <person name="Fokin M."/>
            <person name="Fleetwood D."/>
            <person name="Weir B.S."/>
            <person name="Villas-Boas S.G."/>
        </authorList>
    </citation>
    <scope>NUCLEOTIDE SEQUENCE [LARGE SCALE GENOMIC DNA]</scope>
    <source>
        <strain evidence="1 2">ICMP 19927</strain>
    </source>
</reference>
<dbReference type="EMBL" id="KZ107843">
    <property type="protein sequence ID" value="OSS49515.1"/>
    <property type="molecule type" value="Genomic_DNA"/>
</dbReference>
<dbReference type="Proteomes" id="UP000193240">
    <property type="component" value="Unassembled WGS sequence"/>
</dbReference>
<dbReference type="InParanoid" id="A0A1Y2M043"/>
<organism evidence="1 2">
    <name type="scientific">Epicoccum nigrum</name>
    <name type="common">Soil fungus</name>
    <name type="synonym">Epicoccum purpurascens</name>
    <dbReference type="NCBI Taxonomy" id="105696"/>
    <lineage>
        <taxon>Eukaryota</taxon>
        <taxon>Fungi</taxon>
        <taxon>Dikarya</taxon>
        <taxon>Ascomycota</taxon>
        <taxon>Pezizomycotina</taxon>
        <taxon>Dothideomycetes</taxon>
        <taxon>Pleosporomycetidae</taxon>
        <taxon>Pleosporales</taxon>
        <taxon>Pleosporineae</taxon>
        <taxon>Didymellaceae</taxon>
        <taxon>Epicoccum</taxon>
    </lineage>
</organism>
<name>A0A1Y2M043_EPING</name>
<dbReference type="AlphaFoldDB" id="A0A1Y2M043"/>
<proteinExistence type="predicted"/>
<sequence>MNHNFVSKDVIDVAAQLNITLRHPWPMGTCTHFSYLASLVCSITRTKLVFLSAPKPVTTRRQILQKCLREHIPLWKEGDTNTEVVEYISYIHSLGVSVHDIKTILLHALILLRKFRESEEAQYIPEQRITHAMWVKVALKAASNGRKKFNLGI</sequence>
<evidence type="ECO:0000313" key="2">
    <source>
        <dbReference type="Proteomes" id="UP000193240"/>
    </source>
</evidence>